<proteinExistence type="predicted"/>
<dbReference type="EMBL" id="JAGMUV010000031">
    <property type="protein sequence ID" value="KAH7114891.1"/>
    <property type="molecule type" value="Genomic_DNA"/>
</dbReference>
<evidence type="ECO:0000313" key="3">
    <source>
        <dbReference type="EMBL" id="KAH7132717.1"/>
    </source>
</evidence>
<evidence type="ECO:0000313" key="2">
    <source>
        <dbReference type="EMBL" id="KAH7114891.1"/>
    </source>
</evidence>
<gene>
    <name evidence="3" type="ORF">EDB81DRAFT_805591</name>
    <name evidence="2" type="ORF">EDB81DRAFT_821529</name>
    <name evidence="1" type="ORF">EDB81DRAFT_823656</name>
</gene>
<dbReference type="Proteomes" id="UP000738349">
    <property type="component" value="Unassembled WGS sequence"/>
</dbReference>
<evidence type="ECO:0000313" key="1">
    <source>
        <dbReference type="EMBL" id="KAH7114038.1"/>
    </source>
</evidence>
<organism evidence="2 4">
    <name type="scientific">Dactylonectria macrodidyma</name>
    <dbReference type="NCBI Taxonomy" id="307937"/>
    <lineage>
        <taxon>Eukaryota</taxon>
        <taxon>Fungi</taxon>
        <taxon>Dikarya</taxon>
        <taxon>Ascomycota</taxon>
        <taxon>Pezizomycotina</taxon>
        <taxon>Sordariomycetes</taxon>
        <taxon>Hypocreomycetidae</taxon>
        <taxon>Hypocreales</taxon>
        <taxon>Nectriaceae</taxon>
        <taxon>Dactylonectria</taxon>
    </lineage>
</organism>
<evidence type="ECO:0000313" key="4">
    <source>
        <dbReference type="Proteomes" id="UP000738349"/>
    </source>
</evidence>
<dbReference type="EMBL" id="JAGMUV010000033">
    <property type="protein sequence ID" value="KAH7114038.1"/>
    <property type="molecule type" value="Genomic_DNA"/>
</dbReference>
<comment type="caution">
    <text evidence="2">The sequence shown here is derived from an EMBL/GenBank/DDBJ whole genome shotgun (WGS) entry which is preliminary data.</text>
</comment>
<accession>A0A9P9D906</accession>
<name>A0A9P9D906_9HYPO</name>
<dbReference type="EMBL" id="JAGMUV010000016">
    <property type="protein sequence ID" value="KAH7132717.1"/>
    <property type="molecule type" value="Genomic_DNA"/>
</dbReference>
<keyword evidence="4" id="KW-1185">Reference proteome</keyword>
<dbReference type="AlphaFoldDB" id="A0A9P9D906"/>
<reference evidence="2" key="1">
    <citation type="journal article" date="2021" name="Nat. Commun.">
        <title>Genetic determinants of endophytism in the Arabidopsis root mycobiome.</title>
        <authorList>
            <person name="Mesny F."/>
            <person name="Miyauchi S."/>
            <person name="Thiergart T."/>
            <person name="Pickel B."/>
            <person name="Atanasova L."/>
            <person name="Karlsson M."/>
            <person name="Huettel B."/>
            <person name="Barry K.W."/>
            <person name="Haridas S."/>
            <person name="Chen C."/>
            <person name="Bauer D."/>
            <person name="Andreopoulos W."/>
            <person name="Pangilinan J."/>
            <person name="LaButti K."/>
            <person name="Riley R."/>
            <person name="Lipzen A."/>
            <person name="Clum A."/>
            <person name="Drula E."/>
            <person name="Henrissat B."/>
            <person name="Kohler A."/>
            <person name="Grigoriev I.V."/>
            <person name="Martin F.M."/>
            <person name="Hacquard S."/>
        </authorList>
    </citation>
    <scope>NUCLEOTIDE SEQUENCE</scope>
    <source>
        <strain evidence="2">MPI-CAGE-AT-0147</strain>
    </source>
</reference>
<sequence>MNNAHAARSPSQIYSDAASMTSVSIATLIPSTVRSATAEPVFCTADTSRVSEDHIRDTTPAALHRAIEQEMRTSSDQPSWRCVAVTRDQRWTKYQPPEGHR</sequence>
<dbReference type="OrthoDB" id="5147020at2759"/>
<protein>
    <submittedName>
        <fullName evidence="2">Uncharacterized protein</fullName>
    </submittedName>
</protein>